<organism evidence="1 2">
    <name type="scientific">Streptomyces albiflavescens</name>
    <dbReference type="NCBI Taxonomy" id="1623582"/>
    <lineage>
        <taxon>Bacteria</taxon>
        <taxon>Bacillati</taxon>
        <taxon>Actinomycetota</taxon>
        <taxon>Actinomycetes</taxon>
        <taxon>Kitasatosporales</taxon>
        <taxon>Streptomycetaceae</taxon>
        <taxon>Streptomyces</taxon>
    </lineage>
</organism>
<proteinExistence type="predicted"/>
<dbReference type="EMBL" id="BMMM01000001">
    <property type="protein sequence ID" value="GGN52056.1"/>
    <property type="molecule type" value="Genomic_DNA"/>
</dbReference>
<accession>A0A917XSL0</accession>
<dbReference type="Proteomes" id="UP000600365">
    <property type="component" value="Unassembled WGS sequence"/>
</dbReference>
<sequence>MGRAAIHPHRPLPASASAARLQVTREIAMSLGYTEPEDDAAADTTIAQPAYLAILAEFERADGPLRAGQLCQILDVGTEPKHREGMRSRLKRLAARGILTETEPGLFTLVAKTEPAQQP</sequence>
<comment type="caution">
    <text evidence="1">The sequence shown here is derived from an EMBL/GenBank/DDBJ whole genome shotgun (WGS) entry which is preliminary data.</text>
</comment>
<protein>
    <submittedName>
        <fullName evidence="1">Uncharacterized protein</fullName>
    </submittedName>
</protein>
<name>A0A917XSL0_9ACTN</name>
<reference evidence="1 2" key="1">
    <citation type="journal article" date="2014" name="Int. J. Syst. Evol. Microbiol.">
        <title>Complete genome sequence of Corynebacterium casei LMG S-19264T (=DSM 44701T), isolated from a smear-ripened cheese.</title>
        <authorList>
            <consortium name="US DOE Joint Genome Institute (JGI-PGF)"/>
            <person name="Walter F."/>
            <person name="Albersmeier A."/>
            <person name="Kalinowski J."/>
            <person name="Ruckert C."/>
        </authorList>
    </citation>
    <scope>NUCLEOTIDE SEQUENCE [LARGE SCALE GENOMIC DNA]</scope>
    <source>
        <strain evidence="1 2">CGMCC 4.7111</strain>
    </source>
</reference>
<keyword evidence="2" id="KW-1185">Reference proteome</keyword>
<evidence type="ECO:0000313" key="2">
    <source>
        <dbReference type="Proteomes" id="UP000600365"/>
    </source>
</evidence>
<dbReference type="AlphaFoldDB" id="A0A917XSL0"/>
<dbReference type="RefSeq" id="WP_189184435.1">
    <property type="nucleotide sequence ID" value="NZ_BMMM01000001.1"/>
</dbReference>
<gene>
    <name evidence="1" type="ORF">GCM10011579_008630</name>
</gene>
<evidence type="ECO:0000313" key="1">
    <source>
        <dbReference type="EMBL" id="GGN52056.1"/>
    </source>
</evidence>